<dbReference type="SUPFAM" id="SSF81383">
    <property type="entry name" value="F-box domain"/>
    <property type="match status" value="1"/>
</dbReference>
<dbReference type="PROSITE" id="PS50181">
    <property type="entry name" value="FBOX"/>
    <property type="match status" value="1"/>
</dbReference>
<proteinExistence type="predicted"/>
<sequence length="295" mass="33017">MKKLPTEILDKIFRELPASDLLSCAVVSKRFLTVAARIIPELESLKIALTDCPLRIGIDRTLNNEAYLHVCQCGDHGGMEILKNILPVISDGANSLEVEDDLVKTRVSDEQMAVLFALCSSAPLKRLALTECDLANVQPWTLALLAKFDQLEKLEMEGCTFSVSESQLIRSLSTSFNTLTNIDFRDNVQITDKFARAVSRSCPQLETFRVSGCPSISTFSVLSLIDATFFRVKHSLTVYMDGTPFSPDQLHKYMTSPLFEASSDWRLSPAYVQLGYEKPAILAEHREQRCILIYV</sequence>
<feature type="domain" description="F-box" evidence="1">
    <location>
        <begin position="1"/>
        <end position="45"/>
    </location>
</feature>
<dbReference type="EMBL" id="CADEPM010000003">
    <property type="protein sequence ID" value="CAB3402157.1"/>
    <property type="molecule type" value="Genomic_DNA"/>
</dbReference>
<dbReference type="CDD" id="cd09917">
    <property type="entry name" value="F-box_SF"/>
    <property type="match status" value="1"/>
</dbReference>
<accession>A0A8S1EQB1</accession>
<dbReference type="AlphaFoldDB" id="A0A8S1EQB1"/>
<name>A0A8S1EQB1_9PELO</name>
<dbReference type="SUPFAM" id="SSF52047">
    <property type="entry name" value="RNI-like"/>
    <property type="match status" value="1"/>
</dbReference>
<dbReference type="InterPro" id="IPR036047">
    <property type="entry name" value="F-box-like_dom_sf"/>
</dbReference>
<dbReference type="Pfam" id="PF12937">
    <property type="entry name" value="F-box-like"/>
    <property type="match status" value="1"/>
</dbReference>
<reference evidence="2 3" key="1">
    <citation type="submission" date="2020-04" db="EMBL/GenBank/DDBJ databases">
        <authorList>
            <person name="Laetsch R D."/>
            <person name="Stevens L."/>
            <person name="Kumar S."/>
            <person name="Blaxter L. M."/>
        </authorList>
    </citation>
    <scope>NUCLEOTIDE SEQUENCE [LARGE SCALE GENOMIC DNA]</scope>
</reference>
<dbReference type="Proteomes" id="UP000494206">
    <property type="component" value="Unassembled WGS sequence"/>
</dbReference>
<evidence type="ECO:0000313" key="2">
    <source>
        <dbReference type="EMBL" id="CAB3402157.1"/>
    </source>
</evidence>
<evidence type="ECO:0000313" key="3">
    <source>
        <dbReference type="Proteomes" id="UP000494206"/>
    </source>
</evidence>
<organism evidence="2 3">
    <name type="scientific">Caenorhabditis bovis</name>
    <dbReference type="NCBI Taxonomy" id="2654633"/>
    <lineage>
        <taxon>Eukaryota</taxon>
        <taxon>Metazoa</taxon>
        <taxon>Ecdysozoa</taxon>
        <taxon>Nematoda</taxon>
        <taxon>Chromadorea</taxon>
        <taxon>Rhabditida</taxon>
        <taxon>Rhabditina</taxon>
        <taxon>Rhabditomorpha</taxon>
        <taxon>Rhabditoidea</taxon>
        <taxon>Rhabditidae</taxon>
        <taxon>Peloderinae</taxon>
        <taxon>Caenorhabditis</taxon>
    </lineage>
</organism>
<dbReference type="Gene3D" id="3.80.10.10">
    <property type="entry name" value="Ribonuclease Inhibitor"/>
    <property type="match status" value="1"/>
</dbReference>
<dbReference type="InterPro" id="IPR032675">
    <property type="entry name" value="LRR_dom_sf"/>
</dbReference>
<dbReference type="Gene3D" id="1.20.1280.50">
    <property type="match status" value="1"/>
</dbReference>
<comment type="caution">
    <text evidence="2">The sequence shown here is derived from an EMBL/GenBank/DDBJ whole genome shotgun (WGS) entry which is preliminary data.</text>
</comment>
<dbReference type="OrthoDB" id="10257471at2759"/>
<dbReference type="InterPro" id="IPR001810">
    <property type="entry name" value="F-box_dom"/>
</dbReference>
<dbReference type="SMART" id="SM00256">
    <property type="entry name" value="FBOX"/>
    <property type="match status" value="1"/>
</dbReference>
<evidence type="ECO:0000259" key="1">
    <source>
        <dbReference type="PROSITE" id="PS50181"/>
    </source>
</evidence>
<protein>
    <recommendedName>
        <fullName evidence="1">F-box domain-containing protein</fullName>
    </recommendedName>
</protein>
<gene>
    <name evidence="2" type="ORF">CBOVIS_LOCUS4809</name>
</gene>
<keyword evidence="3" id="KW-1185">Reference proteome</keyword>